<dbReference type="InterPro" id="IPR029058">
    <property type="entry name" value="AB_hydrolase_fold"/>
</dbReference>
<comment type="caution">
    <text evidence="3">The sequence shown here is derived from an EMBL/GenBank/DDBJ whole genome shotgun (WGS) entry which is preliminary data.</text>
</comment>
<dbReference type="OrthoDB" id="5592486at2759"/>
<keyword evidence="4" id="KW-1185">Reference proteome</keyword>
<sequence>MNPTTFLISHIRASVSATLHSSNKLYTSIKSSLGLVANSSHDSSPHNDKRSSLWHSHALDERTLAPLRHEQYPSLQPWRGLDRRIKNYGYTMPVTSSYAAPRNPIVLCHGLFGFDKMGPDTIPHLQIHYWSGVQKALTKLGAKVVVARVPKTGSISKRAEELHRMLSMTMAGMPVNFVAHSMGGLDCRYLISHIQDKNYEVQSLTTLSTPHRGSPVMDWFRDNVGVGLLQGAEEEEAMRKLGEAACKSRGVAQTASDIFWALDSNTLAPPSTSQRTAPGLGSFSSWLSRLTPLLDTPAYANLTTTYCNEVFNPNTPDDPRVSYFSYGGSVPQIPIWAPLGFSYDIVKVREGDNDGLVSTTSARWGTYVETMEADHWDLNNRRRLKIGYCEKPFDAVEFYMNLATRLFKDGY</sequence>
<dbReference type="PANTHER" id="PTHR11440">
    <property type="entry name" value="LECITHIN-CHOLESTEROL ACYLTRANSFERASE-RELATED"/>
    <property type="match status" value="1"/>
</dbReference>
<dbReference type="Proteomes" id="UP000738359">
    <property type="component" value="Unassembled WGS sequence"/>
</dbReference>
<evidence type="ECO:0000313" key="3">
    <source>
        <dbReference type="EMBL" id="KAF9966660.1"/>
    </source>
</evidence>
<dbReference type="AlphaFoldDB" id="A0A9P6JBP1"/>
<dbReference type="SUPFAM" id="SSF53474">
    <property type="entry name" value="alpha/beta-Hydrolases"/>
    <property type="match status" value="1"/>
</dbReference>
<proteinExistence type="inferred from homology"/>
<dbReference type="EMBL" id="JAAAHY010000138">
    <property type="protein sequence ID" value="KAF9966660.1"/>
    <property type="molecule type" value="Genomic_DNA"/>
</dbReference>
<evidence type="ECO:0000313" key="4">
    <source>
        <dbReference type="Proteomes" id="UP000738359"/>
    </source>
</evidence>
<dbReference type="InterPro" id="IPR007751">
    <property type="entry name" value="DUF676_lipase-like"/>
</dbReference>
<gene>
    <name evidence="3" type="ORF">BGZ70_001647</name>
</gene>
<name>A0A9P6JBP1_MORAP</name>
<comment type="similarity">
    <text evidence="1">Belongs to the putative lipase ROG1 family.</text>
</comment>
<evidence type="ECO:0000256" key="1">
    <source>
        <dbReference type="ARBA" id="ARBA00007920"/>
    </source>
</evidence>
<feature type="domain" description="DUF676" evidence="2">
    <location>
        <begin position="175"/>
        <end position="242"/>
    </location>
</feature>
<accession>A0A9P6JBP1</accession>
<protein>
    <recommendedName>
        <fullName evidence="2">DUF676 domain-containing protein</fullName>
    </recommendedName>
</protein>
<organism evidence="3 4">
    <name type="scientific">Mortierella alpina</name>
    <name type="common">Oleaginous fungus</name>
    <name type="synonym">Mortierella renispora</name>
    <dbReference type="NCBI Taxonomy" id="64518"/>
    <lineage>
        <taxon>Eukaryota</taxon>
        <taxon>Fungi</taxon>
        <taxon>Fungi incertae sedis</taxon>
        <taxon>Mucoromycota</taxon>
        <taxon>Mortierellomycotina</taxon>
        <taxon>Mortierellomycetes</taxon>
        <taxon>Mortierellales</taxon>
        <taxon>Mortierellaceae</taxon>
        <taxon>Mortierella</taxon>
    </lineage>
</organism>
<reference evidence="3" key="1">
    <citation type="journal article" date="2020" name="Fungal Divers.">
        <title>Resolving the Mortierellaceae phylogeny through synthesis of multi-gene phylogenetics and phylogenomics.</title>
        <authorList>
            <person name="Vandepol N."/>
            <person name="Liber J."/>
            <person name="Desiro A."/>
            <person name="Na H."/>
            <person name="Kennedy M."/>
            <person name="Barry K."/>
            <person name="Grigoriev I.V."/>
            <person name="Miller A.N."/>
            <person name="O'Donnell K."/>
            <person name="Stajich J.E."/>
            <person name="Bonito G."/>
        </authorList>
    </citation>
    <scope>NUCLEOTIDE SEQUENCE</scope>
    <source>
        <strain evidence="3">CK1249</strain>
    </source>
</reference>
<evidence type="ECO:0000259" key="2">
    <source>
        <dbReference type="Pfam" id="PF05057"/>
    </source>
</evidence>
<dbReference type="Gene3D" id="3.40.50.1820">
    <property type="entry name" value="alpha/beta hydrolase"/>
    <property type="match status" value="1"/>
</dbReference>
<dbReference type="Pfam" id="PF05057">
    <property type="entry name" value="DUF676"/>
    <property type="match status" value="1"/>
</dbReference>